<feature type="transmembrane region" description="Helical" evidence="1">
    <location>
        <begin position="109"/>
        <end position="131"/>
    </location>
</feature>
<dbReference type="Proteomes" id="UP000190339">
    <property type="component" value="Unassembled WGS sequence"/>
</dbReference>
<organism evidence="2 3">
    <name type="scientific">Maribacter arcticus</name>
    <dbReference type="NCBI Taxonomy" id="561365"/>
    <lineage>
        <taxon>Bacteria</taxon>
        <taxon>Pseudomonadati</taxon>
        <taxon>Bacteroidota</taxon>
        <taxon>Flavobacteriia</taxon>
        <taxon>Flavobacteriales</taxon>
        <taxon>Flavobacteriaceae</taxon>
        <taxon>Maribacter</taxon>
    </lineage>
</organism>
<dbReference type="AlphaFoldDB" id="A0A1T5EDA6"/>
<keyword evidence="1" id="KW-1133">Transmembrane helix</keyword>
<name>A0A1T5EDA6_9FLAO</name>
<feature type="transmembrane region" description="Helical" evidence="1">
    <location>
        <begin position="36"/>
        <end position="57"/>
    </location>
</feature>
<keyword evidence="3" id="KW-1185">Reference proteome</keyword>
<dbReference type="EMBL" id="FUYL01000012">
    <property type="protein sequence ID" value="SKB81685.1"/>
    <property type="molecule type" value="Genomic_DNA"/>
</dbReference>
<evidence type="ECO:0000256" key="1">
    <source>
        <dbReference type="SAM" id="Phobius"/>
    </source>
</evidence>
<evidence type="ECO:0000313" key="2">
    <source>
        <dbReference type="EMBL" id="SKB81685.1"/>
    </source>
</evidence>
<gene>
    <name evidence="2" type="ORF">SAMN05660866_03427</name>
</gene>
<reference evidence="3" key="1">
    <citation type="submission" date="2017-02" db="EMBL/GenBank/DDBJ databases">
        <authorList>
            <person name="Varghese N."/>
            <person name="Submissions S."/>
        </authorList>
    </citation>
    <scope>NUCLEOTIDE SEQUENCE [LARGE SCALE GENOMIC DNA]</scope>
    <source>
        <strain evidence="3">DSM 23546</strain>
    </source>
</reference>
<protein>
    <submittedName>
        <fullName evidence="2">Uncharacterized protein</fullName>
    </submittedName>
</protein>
<sequence length="138" mass="16296">MTIIYLNWNFLTGKWLEGFNLLNQGENKILVGLTSVYYTFGSFYGVIFLLMPLSVFEKKHKKEEKLIFKIPRKTDTRFYLKNILIFFVFPLLLIIGIVLWMFIEVESTYLAYVFCLIVTVALILSLVYTIFKKVLKIK</sequence>
<accession>A0A1T5EDA6</accession>
<keyword evidence="1" id="KW-0472">Membrane</keyword>
<dbReference type="STRING" id="561365.SAMN05660866_03427"/>
<keyword evidence="1" id="KW-0812">Transmembrane</keyword>
<feature type="transmembrane region" description="Helical" evidence="1">
    <location>
        <begin position="78"/>
        <end position="103"/>
    </location>
</feature>
<proteinExistence type="predicted"/>
<evidence type="ECO:0000313" key="3">
    <source>
        <dbReference type="Proteomes" id="UP000190339"/>
    </source>
</evidence>